<keyword evidence="5" id="KW-0630">Potassium</keyword>
<dbReference type="PANTHER" id="PTHR32468">
    <property type="entry name" value="CATION/H + ANTIPORTER"/>
    <property type="match status" value="1"/>
</dbReference>
<keyword evidence="6 10" id="KW-1133">Transmembrane helix</keyword>
<comment type="subcellular location">
    <subcellularLocation>
        <location evidence="1">Membrane</location>
        <topology evidence="1">Multi-pass membrane protein</topology>
    </subcellularLocation>
</comment>
<evidence type="ECO:0000256" key="7">
    <source>
        <dbReference type="ARBA" id="ARBA00023065"/>
    </source>
</evidence>
<evidence type="ECO:0000256" key="10">
    <source>
        <dbReference type="SAM" id="Phobius"/>
    </source>
</evidence>
<dbReference type="Pfam" id="PF00999">
    <property type="entry name" value="Na_H_Exchanger"/>
    <property type="match status" value="1"/>
</dbReference>
<name>A0A7N0VB82_KALFE</name>
<dbReference type="InterPro" id="IPR006153">
    <property type="entry name" value="Cation/H_exchanger_TM"/>
</dbReference>
<organism evidence="14 15">
    <name type="scientific">Kalanchoe fedtschenkoi</name>
    <name type="common">Lavender scallops</name>
    <name type="synonym">South American air plant</name>
    <dbReference type="NCBI Taxonomy" id="63787"/>
    <lineage>
        <taxon>Eukaryota</taxon>
        <taxon>Viridiplantae</taxon>
        <taxon>Streptophyta</taxon>
        <taxon>Embryophyta</taxon>
        <taxon>Tracheophyta</taxon>
        <taxon>Spermatophyta</taxon>
        <taxon>Magnoliopsida</taxon>
        <taxon>eudicotyledons</taxon>
        <taxon>Gunneridae</taxon>
        <taxon>Pentapetalae</taxon>
        <taxon>Saxifragales</taxon>
        <taxon>Crassulaceae</taxon>
        <taxon>Kalanchoe</taxon>
    </lineage>
</organism>
<evidence type="ECO:0000256" key="8">
    <source>
        <dbReference type="ARBA" id="ARBA00023136"/>
    </source>
</evidence>
<feature type="transmembrane region" description="Helical" evidence="10">
    <location>
        <begin position="303"/>
        <end position="321"/>
    </location>
</feature>
<dbReference type="GO" id="GO:1902600">
    <property type="term" value="P:proton transmembrane transport"/>
    <property type="evidence" value="ECO:0007669"/>
    <property type="project" value="InterPro"/>
</dbReference>
<feature type="transmembrane region" description="Helical" evidence="10">
    <location>
        <begin position="333"/>
        <end position="355"/>
    </location>
</feature>
<evidence type="ECO:0000256" key="4">
    <source>
        <dbReference type="ARBA" id="ARBA00022692"/>
    </source>
</evidence>
<dbReference type="InterPro" id="IPR057290">
    <property type="entry name" value="CHX17_C"/>
</dbReference>
<evidence type="ECO:0000313" key="15">
    <source>
        <dbReference type="Proteomes" id="UP000594263"/>
    </source>
</evidence>
<proteinExistence type="inferred from homology"/>
<dbReference type="PANTHER" id="PTHR32468:SF18">
    <property type="entry name" value="CATION_H(+) ANTIPORTER 1"/>
    <property type="match status" value="1"/>
</dbReference>
<evidence type="ECO:0000256" key="1">
    <source>
        <dbReference type="ARBA" id="ARBA00004141"/>
    </source>
</evidence>
<dbReference type="Proteomes" id="UP000594263">
    <property type="component" value="Unplaced"/>
</dbReference>
<comment type="similarity">
    <text evidence="9">Belongs to the monovalent cation:proton antiporter 2 (CPA2) transporter (TC 2.A.37) family. CHX (TC 2.A.37.4) subfamily.</text>
</comment>
<dbReference type="OMA" id="LVIQRHR"/>
<keyword evidence="7" id="KW-0406">Ion transport</keyword>
<feature type="domain" description="Cation/H+ exchanger transmembrane" evidence="11">
    <location>
        <begin position="35"/>
        <end position="417"/>
    </location>
</feature>
<keyword evidence="8 10" id="KW-0472">Membrane</keyword>
<feature type="transmembrane region" description="Helical" evidence="10">
    <location>
        <begin position="186"/>
        <end position="208"/>
    </location>
</feature>
<evidence type="ECO:0000256" key="9">
    <source>
        <dbReference type="ARBA" id="ARBA00038341"/>
    </source>
</evidence>
<evidence type="ECO:0000259" key="12">
    <source>
        <dbReference type="Pfam" id="PF23256"/>
    </source>
</evidence>
<reference evidence="14" key="1">
    <citation type="submission" date="2021-01" db="UniProtKB">
        <authorList>
            <consortium name="EnsemblPlants"/>
        </authorList>
    </citation>
    <scope>IDENTIFICATION</scope>
</reference>
<dbReference type="InterPro" id="IPR050794">
    <property type="entry name" value="CPA2_transporter"/>
</dbReference>
<dbReference type="GO" id="GO:0016020">
    <property type="term" value="C:membrane"/>
    <property type="evidence" value="ECO:0007669"/>
    <property type="project" value="UniProtKB-SubCell"/>
</dbReference>
<feature type="transmembrane region" description="Helical" evidence="10">
    <location>
        <begin position="51"/>
        <end position="71"/>
    </location>
</feature>
<sequence length="796" mass="87757">MSDNAPELESTDCGGLNFFNPMISVGAQMFCILVIAQFFQLVLKPLGQTGPIAQILAGAVLGPTVLSRIASVKEFFLLNSAGGYYKTLMLIGRQIIMLMMGLEIDIPSFKRHRHSATTIAVGSAIFPAVLAAGISPCVFYEINGTLRGFSALVPFTFVLIVVNTASPLVSRMVSELKLSSSEIGQVAVYSSIANDMGCLILMFLWKFVSETKTWRSNLGSMLFTAFMDVSCTFGFIRVARFLNNKNRDKKYLSNAEILLAIAAFIIYAMANESVGQNSMIPCFILGLTLPREGKTTRTLLQKLTYPINVFVLPIYFGYIGFQADFTKQWGLRSGAMILVIVLVSIGGKIGGTLAACRYLKKPAVDGVSLGLFLSIKGFTDLLVLDLLITENEEKDTVLLAYGIFLCAILVNTLIAGPAATYLVNKETQLFGFKHTPIEFQSLDSELRLLACVHDSRHIWTMVGLISTMTGCTESPVLPTLVQLIELPEKQSTLSYHELEDEDDDFSKGGTNDYGGNDVVEINEAIDNFMSKTRVTVREMKVVSPFTTMYEDVCNIAEDFCASILILTFHKHQRIDGRMESDKKSGVRTTNQKILRHAHCSVAILVDKGGVTGALQPPGTDSMQQYAVLFFGGPDDREALAFSRRMGMHPHVNLTVIRFLHTSSKHNVEIDFDSRGHEEVLMSVSCRGYDMKVDNEFISDFYARDVASGQIGFVEKYVNDGADTVRALQDMGDMYSLFIVGKGGKYDSQMTTGMSDWEECPELGKIGDLLASEELDFRGSILVIQQKKTSANDYIDD</sequence>
<feature type="transmembrane region" description="Helical" evidence="10">
    <location>
        <begin position="367"/>
        <end position="388"/>
    </location>
</feature>
<evidence type="ECO:0000256" key="2">
    <source>
        <dbReference type="ARBA" id="ARBA00022448"/>
    </source>
</evidence>
<feature type="domain" description="Cation/H(+) antiporter C-terminal" evidence="13">
    <location>
        <begin position="626"/>
        <end position="786"/>
    </location>
</feature>
<protein>
    <recommendedName>
        <fullName evidence="16">Cation/H+ exchanger domain-containing protein</fullName>
    </recommendedName>
</protein>
<feature type="transmembrane region" description="Helical" evidence="10">
    <location>
        <begin position="251"/>
        <end position="268"/>
    </location>
</feature>
<evidence type="ECO:0000313" key="14">
    <source>
        <dbReference type="EnsemblPlants" id="Kaladp0395s0040.1.v1.1"/>
    </source>
</evidence>
<feature type="transmembrane region" description="Helical" evidence="10">
    <location>
        <begin position="83"/>
        <end position="104"/>
    </location>
</feature>
<keyword evidence="4 10" id="KW-0812">Transmembrane</keyword>
<dbReference type="InterPro" id="IPR038770">
    <property type="entry name" value="Na+/solute_symporter_sf"/>
</dbReference>
<dbReference type="Gene3D" id="1.20.1530.20">
    <property type="match status" value="1"/>
</dbReference>
<accession>A0A7N0VB82</accession>
<keyword evidence="3" id="KW-0633">Potassium transport</keyword>
<evidence type="ECO:0000259" key="11">
    <source>
        <dbReference type="Pfam" id="PF00999"/>
    </source>
</evidence>
<feature type="transmembrane region" description="Helical" evidence="10">
    <location>
        <begin position="146"/>
        <end position="165"/>
    </location>
</feature>
<dbReference type="EnsemblPlants" id="Kaladp0395s0040.1.v1.1">
    <property type="protein sequence ID" value="Kaladp0395s0040.1.v1.1"/>
    <property type="gene ID" value="Kaladp0395s0040.v1.1"/>
</dbReference>
<evidence type="ECO:0000259" key="13">
    <source>
        <dbReference type="Pfam" id="PF23259"/>
    </source>
</evidence>
<dbReference type="Pfam" id="PF23256">
    <property type="entry name" value="CHX17_2nd"/>
    <property type="match status" value="1"/>
</dbReference>
<evidence type="ECO:0000256" key="3">
    <source>
        <dbReference type="ARBA" id="ARBA00022538"/>
    </source>
</evidence>
<keyword evidence="2" id="KW-0813">Transport</keyword>
<dbReference type="GO" id="GO:0006813">
    <property type="term" value="P:potassium ion transport"/>
    <property type="evidence" value="ECO:0007669"/>
    <property type="project" value="UniProtKB-KW"/>
</dbReference>
<feature type="transmembrane region" description="Helical" evidence="10">
    <location>
        <begin position="400"/>
        <end position="423"/>
    </location>
</feature>
<dbReference type="AlphaFoldDB" id="A0A7N0VB82"/>
<dbReference type="Pfam" id="PF23259">
    <property type="entry name" value="CHX17_C"/>
    <property type="match status" value="1"/>
</dbReference>
<evidence type="ECO:0000256" key="6">
    <source>
        <dbReference type="ARBA" id="ARBA00022989"/>
    </source>
</evidence>
<dbReference type="Gramene" id="Kaladp0395s0040.1.v1.1">
    <property type="protein sequence ID" value="Kaladp0395s0040.1.v1.1"/>
    <property type="gene ID" value="Kaladp0395s0040.v1.1"/>
</dbReference>
<dbReference type="GO" id="GO:0015297">
    <property type="term" value="F:antiporter activity"/>
    <property type="evidence" value="ECO:0007669"/>
    <property type="project" value="InterPro"/>
</dbReference>
<feature type="domain" description="Cation/H(+) antiporter central" evidence="12">
    <location>
        <begin position="524"/>
        <end position="609"/>
    </location>
</feature>
<feature type="transmembrane region" description="Helical" evidence="10">
    <location>
        <begin position="18"/>
        <end position="39"/>
    </location>
</feature>
<dbReference type="InterPro" id="IPR057291">
    <property type="entry name" value="CHX17_2nd"/>
</dbReference>
<feature type="transmembrane region" description="Helical" evidence="10">
    <location>
        <begin position="116"/>
        <end position="134"/>
    </location>
</feature>
<evidence type="ECO:0008006" key="16">
    <source>
        <dbReference type="Google" id="ProtNLM"/>
    </source>
</evidence>
<keyword evidence="15" id="KW-1185">Reference proteome</keyword>
<dbReference type="GO" id="GO:0012505">
    <property type="term" value="C:endomembrane system"/>
    <property type="evidence" value="ECO:0007669"/>
    <property type="project" value="TreeGrafter"/>
</dbReference>
<dbReference type="GO" id="GO:0006885">
    <property type="term" value="P:regulation of pH"/>
    <property type="evidence" value="ECO:0007669"/>
    <property type="project" value="TreeGrafter"/>
</dbReference>
<evidence type="ECO:0000256" key="5">
    <source>
        <dbReference type="ARBA" id="ARBA00022958"/>
    </source>
</evidence>